<evidence type="ECO:0000313" key="5">
    <source>
        <dbReference type="EMBL" id="JAQ03580.1"/>
    </source>
</evidence>
<feature type="signal peptide" evidence="2">
    <location>
        <begin position="1"/>
        <end position="22"/>
    </location>
</feature>
<dbReference type="InterPro" id="IPR007110">
    <property type="entry name" value="Ig-like_dom"/>
</dbReference>
<sequence length="323" mass="36140">MCSFVSTSCIALLVFLNGFCSGSETDVEEVYGDEGSNLTLPCKRSHDSRIAGAVMWRWSNQGKNDFTGERTMVKGDDSLILRGLSRDEADIYTCTEEDGTVINRVRVKVRTPPPPLANVTVVPSTILGTIHWEVENDGGYPIKFFTAHYRLKHTLPGQLPDPWHPVLPYEINPTSTQIDVYQLEPNATYVFQVWATNRLGRGEVTEVEAQTKHDNQEIELARHLLEGAETFDTRVWVAAVAIVMGTLLVLATATIYALYKECRIPAVRVSEKDVETMELIPNIILNPGYQDFGQSEWAEPDENSNDTTAIRLNNNTVINPVRI</sequence>
<keyword evidence="1" id="KW-0472">Membrane</keyword>
<dbReference type="InterPro" id="IPR003961">
    <property type="entry name" value="FN3_dom"/>
</dbReference>
<dbReference type="InterPro" id="IPR003599">
    <property type="entry name" value="Ig_sub"/>
</dbReference>
<dbReference type="AlphaFoldDB" id="A0A146LAC8"/>
<feature type="transmembrane region" description="Helical" evidence="1">
    <location>
        <begin position="235"/>
        <end position="259"/>
    </location>
</feature>
<dbReference type="InterPro" id="IPR013783">
    <property type="entry name" value="Ig-like_fold"/>
</dbReference>
<proteinExistence type="predicted"/>
<dbReference type="SMART" id="SM00060">
    <property type="entry name" value="FN3"/>
    <property type="match status" value="1"/>
</dbReference>
<dbReference type="SUPFAM" id="SSF48726">
    <property type="entry name" value="Immunoglobulin"/>
    <property type="match status" value="1"/>
</dbReference>
<dbReference type="CDD" id="cd00063">
    <property type="entry name" value="FN3"/>
    <property type="match status" value="1"/>
</dbReference>
<dbReference type="SUPFAM" id="SSF49265">
    <property type="entry name" value="Fibronectin type III"/>
    <property type="match status" value="1"/>
</dbReference>
<gene>
    <name evidence="5" type="primary">SDK1</name>
    <name evidence="5" type="ORF">g.41967</name>
</gene>
<dbReference type="Gene3D" id="2.60.40.10">
    <property type="entry name" value="Immunoglobulins"/>
    <property type="match status" value="2"/>
</dbReference>
<keyword evidence="2" id="KW-0732">Signal</keyword>
<dbReference type="Pfam" id="PF00041">
    <property type="entry name" value="fn3"/>
    <property type="match status" value="1"/>
</dbReference>
<organism evidence="5">
    <name type="scientific">Lygus hesperus</name>
    <name type="common">Western plant bug</name>
    <dbReference type="NCBI Taxonomy" id="30085"/>
    <lineage>
        <taxon>Eukaryota</taxon>
        <taxon>Metazoa</taxon>
        <taxon>Ecdysozoa</taxon>
        <taxon>Arthropoda</taxon>
        <taxon>Hexapoda</taxon>
        <taxon>Insecta</taxon>
        <taxon>Pterygota</taxon>
        <taxon>Neoptera</taxon>
        <taxon>Paraneoptera</taxon>
        <taxon>Hemiptera</taxon>
        <taxon>Heteroptera</taxon>
        <taxon>Panheteroptera</taxon>
        <taxon>Cimicomorpha</taxon>
        <taxon>Miridae</taxon>
        <taxon>Mirini</taxon>
        <taxon>Lygus</taxon>
    </lineage>
</organism>
<keyword evidence="1" id="KW-1133">Transmembrane helix</keyword>
<dbReference type="InterPro" id="IPR036116">
    <property type="entry name" value="FN3_sf"/>
</dbReference>
<dbReference type="PROSITE" id="PS50853">
    <property type="entry name" value="FN3"/>
    <property type="match status" value="1"/>
</dbReference>
<protein>
    <submittedName>
        <fullName evidence="5">Protein sidekick-1</fullName>
    </submittedName>
</protein>
<dbReference type="InterPro" id="IPR036179">
    <property type="entry name" value="Ig-like_dom_sf"/>
</dbReference>
<evidence type="ECO:0000259" key="4">
    <source>
        <dbReference type="PROSITE" id="PS50853"/>
    </source>
</evidence>
<feature type="domain" description="Ig-like" evidence="3">
    <location>
        <begin position="34"/>
        <end position="110"/>
    </location>
</feature>
<evidence type="ECO:0000259" key="3">
    <source>
        <dbReference type="PROSITE" id="PS50835"/>
    </source>
</evidence>
<feature type="domain" description="Fibronectin type-III" evidence="4">
    <location>
        <begin position="112"/>
        <end position="215"/>
    </location>
</feature>
<dbReference type="SMART" id="SM00409">
    <property type="entry name" value="IG"/>
    <property type="match status" value="1"/>
</dbReference>
<dbReference type="PROSITE" id="PS50835">
    <property type="entry name" value="IG_LIKE"/>
    <property type="match status" value="1"/>
</dbReference>
<name>A0A146LAC8_LYGHE</name>
<reference evidence="5" key="1">
    <citation type="journal article" date="2016" name="Gigascience">
        <title>De novo construction of an expanded transcriptome assembly for the western tarnished plant bug, Lygus hesperus.</title>
        <authorList>
            <person name="Tassone E.E."/>
            <person name="Geib S.M."/>
            <person name="Hall B."/>
            <person name="Fabrick J.A."/>
            <person name="Brent C.S."/>
            <person name="Hull J.J."/>
        </authorList>
    </citation>
    <scope>NUCLEOTIDE SEQUENCE</scope>
</reference>
<feature type="chain" id="PRO_5007527020" evidence="2">
    <location>
        <begin position="23"/>
        <end position="323"/>
    </location>
</feature>
<keyword evidence="1" id="KW-0812">Transmembrane</keyword>
<evidence type="ECO:0000256" key="1">
    <source>
        <dbReference type="SAM" id="Phobius"/>
    </source>
</evidence>
<dbReference type="EMBL" id="GDHC01015049">
    <property type="protein sequence ID" value="JAQ03580.1"/>
    <property type="molecule type" value="Transcribed_RNA"/>
</dbReference>
<evidence type="ECO:0000256" key="2">
    <source>
        <dbReference type="SAM" id="SignalP"/>
    </source>
</evidence>
<accession>A0A146LAC8</accession>